<reference evidence="1 2" key="1">
    <citation type="journal article" date="2022" name="Plant J.">
        <title>Chromosome-level genome of Camellia lanceoleosa provides a valuable resource for understanding genome evolution and self-incompatibility.</title>
        <authorList>
            <person name="Gong W."/>
            <person name="Xiao S."/>
            <person name="Wang L."/>
            <person name="Liao Z."/>
            <person name="Chang Y."/>
            <person name="Mo W."/>
            <person name="Hu G."/>
            <person name="Li W."/>
            <person name="Zhao G."/>
            <person name="Zhu H."/>
            <person name="Hu X."/>
            <person name="Ji K."/>
            <person name="Xiang X."/>
            <person name="Song Q."/>
            <person name="Yuan D."/>
            <person name="Jin S."/>
            <person name="Zhang L."/>
        </authorList>
    </citation>
    <scope>NUCLEOTIDE SEQUENCE [LARGE SCALE GENOMIC DNA]</scope>
    <source>
        <strain evidence="1">SQ_2022a</strain>
    </source>
</reference>
<sequence>MIGLLLAIKVLAIVFGGWSGLEGDGDWGKVPATVHMIIFSLVYHDLAPIVCAYLRGDLQRIRASVVLGIVVSLPALLVWDAVALGLSAHDDQVSDPVKLLLRYFNHSTICYIGNSTDIEITTKPTTKNQCLCSTACRENER</sequence>
<gene>
    <name evidence="1" type="ORF">LOK49_LG11G00854</name>
</gene>
<dbReference type="Proteomes" id="UP001060215">
    <property type="component" value="Chromosome 12"/>
</dbReference>
<protein>
    <submittedName>
        <fullName evidence="1">Uncharacterized protein</fullName>
    </submittedName>
</protein>
<name>A0ACC0G048_9ERIC</name>
<accession>A0ACC0G048</accession>
<keyword evidence="2" id="KW-1185">Reference proteome</keyword>
<evidence type="ECO:0000313" key="2">
    <source>
        <dbReference type="Proteomes" id="UP001060215"/>
    </source>
</evidence>
<evidence type="ECO:0000313" key="1">
    <source>
        <dbReference type="EMBL" id="KAI7994421.1"/>
    </source>
</evidence>
<dbReference type="EMBL" id="CM045769">
    <property type="protein sequence ID" value="KAI7994421.1"/>
    <property type="molecule type" value="Genomic_DNA"/>
</dbReference>
<organism evidence="1 2">
    <name type="scientific">Camellia lanceoleosa</name>
    <dbReference type="NCBI Taxonomy" id="1840588"/>
    <lineage>
        <taxon>Eukaryota</taxon>
        <taxon>Viridiplantae</taxon>
        <taxon>Streptophyta</taxon>
        <taxon>Embryophyta</taxon>
        <taxon>Tracheophyta</taxon>
        <taxon>Spermatophyta</taxon>
        <taxon>Magnoliopsida</taxon>
        <taxon>eudicotyledons</taxon>
        <taxon>Gunneridae</taxon>
        <taxon>Pentapetalae</taxon>
        <taxon>asterids</taxon>
        <taxon>Ericales</taxon>
        <taxon>Theaceae</taxon>
        <taxon>Camellia</taxon>
    </lineage>
</organism>
<comment type="caution">
    <text evidence="1">The sequence shown here is derived from an EMBL/GenBank/DDBJ whole genome shotgun (WGS) entry which is preliminary data.</text>
</comment>
<proteinExistence type="predicted"/>